<dbReference type="Pfam" id="PF04909">
    <property type="entry name" value="Amidohydro_2"/>
    <property type="match status" value="1"/>
</dbReference>
<keyword evidence="3" id="KW-0378">Hydrolase</keyword>
<dbReference type="EMBL" id="QMFB01000018">
    <property type="protein sequence ID" value="RAV17731.1"/>
    <property type="molecule type" value="Genomic_DNA"/>
</dbReference>
<evidence type="ECO:0000313" key="4">
    <source>
        <dbReference type="Proteomes" id="UP000250369"/>
    </source>
</evidence>
<proteinExistence type="predicted"/>
<dbReference type="Gene3D" id="3.20.20.140">
    <property type="entry name" value="Metal-dependent hydrolases"/>
    <property type="match status" value="1"/>
</dbReference>
<organism evidence="3 4">
    <name type="scientific">Paenibacillus contaminans</name>
    <dbReference type="NCBI Taxonomy" id="450362"/>
    <lineage>
        <taxon>Bacteria</taxon>
        <taxon>Bacillati</taxon>
        <taxon>Bacillota</taxon>
        <taxon>Bacilli</taxon>
        <taxon>Bacillales</taxon>
        <taxon>Paenibacillaceae</taxon>
        <taxon>Paenibacillus</taxon>
    </lineage>
</organism>
<evidence type="ECO:0000313" key="3">
    <source>
        <dbReference type="EMBL" id="RAV17731.1"/>
    </source>
</evidence>
<accession>A0A329MCM1</accession>
<dbReference type="RefSeq" id="WP_113034097.1">
    <property type="nucleotide sequence ID" value="NZ_QMFB01000018.1"/>
</dbReference>
<sequence>MVFDCHTHLAERHHISGSFLRAAQRAWGEDFRLACTPAEHREAMKQCSGAIVLAFDAPAVGFEVPNEYVAHYVSENPTRLFGFASVDPNRAGAPAILETCIKDMNLKGLKLGPIYQNFHPLDNYCFPLYAKAQELKVPILWHQGTSFVPEGPLEKSRPADLDPVARAFPHLKMIIAHLGHPWTGEAISVVRKHPNLFTDISALAGRPWQAYNALIEAVEYGIEDKLLFGTDFPFFDTNHTLKTLYALNDMVAGTNLPRIPDRVIDNMVNRNTIELLGLA</sequence>
<name>A0A329MCM1_9BACL</name>
<dbReference type="PANTHER" id="PTHR21240">
    <property type="entry name" value="2-AMINO-3-CARBOXYLMUCONATE-6-SEMIALDEHYDE DECARBOXYLASE"/>
    <property type="match status" value="1"/>
</dbReference>
<dbReference type="GO" id="GO:0016831">
    <property type="term" value="F:carboxy-lyase activity"/>
    <property type="evidence" value="ECO:0007669"/>
    <property type="project" value="InterPro"/>
</dbReference>
<evidence type="ECO:0000259" key="2">
    <source>
        <dbReference type="Pfam" id="PF04909"/>
    </source>
</evidence>
<reference evidence="3 4" key="1">
    <citation type="journal article" date="2009" name="Int. J. Syst. Evol. Microbiol.">
        <title>Paenibacillus contaminans sp. nov., isolated from a contaminated laboratory plate.</title>
        <authorList>
            <person name="Chou J.H."/>
            <person name="Lee J.H."/>
            <person name="Lin M.C."/>
            <person name="Chang P.S."/>
            <person name="Arun A.B."/>
            <person name="Young C.C."/>
            <person name="Chen W.M."/>
        </authorList>
    </citation>
    <scope>NUCLEOTIDE SEQUENCE [LARGE SCALE GENOMIC DNA]</scope>
    <source>
        <strain evidence="3 4">CKOBP-6</strain>
    </source>
</reference>
<dbReference type="AlphaFoldDB" id="A0A329MCM1"/>
<keyword evidence="4" id="KW-1185">Reference proteome</keyword>
<evidence type="ECO:0000256" key="1">
    <source>
        <dbReference type="ARBA" id="ARBA00023239"/>
    </source>
</evidence>
<feature type="domain" description="Amidohydrolase-related" evidence="2">
    <location>
        <begin position="4"/>
        <end position="278"/>
    </location>
</feature>
<dbReference type="PANTHER" id="PTHR21240:SF19">
    <property type="entry name" value="CATALYTIC_ HYDROLASE"/>
    <property type="match status" value="1"/>
</dbReference>
<dbReference type="Proteomes" id="UP000250369">
    <property type="component" value="Unassembled WGS sequence"/>
</dbReference>
<protein>
    <submittedName>
        <fullName evidence="3">Amidohydrolase</fullName>
    </submittedName>
</protein>
<dbReference type="InterPro" id="IPR032466">
    <property type="entry name" value="Metal_Hydrolase"/>
</dbReference>
<dbReference type="InterPro" id="IPR006680">
    <property type="entry name" value="Amidohydro-rel"/>
</dbReference>
<dbReference type="InterPro" id="IPR032465">
    <property type="entry name" value="ACMSD"/>
</dbReference>
<keyword evidence="1" id="KW-0456">Lyase</keyword>
<dbReference type="SUPFAM" id="SSF51556">
    <property type="entry name" value="Metallo-dependent hydrolases"/>
    <property type="match status" value="1"/>
</dbReference>
<dbReference type="OrthoDB" id="9771932at2"/>
<dbReference type="GO" id="GO:0016787">
    <property type="term" value="F:hydrolase activity"/>
    <property type="evidence" value="ECO:0007669"/>
    <property type="project" value="UniProtKB-KW"/>
</dbReference>
<comment type="caution">
    <text evidence="3">The sequence shown here is derived from an EMBL/GenBank/DDBJ whole genome shotgun (WGS) entry which is preliminary data.</text>
</comment>
<gene>
    <name evidence="3" type="ORF">DQG23_26790</name>
</gene>